<sequence length="293" mass="32397">MLDGFTYQTVETGEASIRVAVAGSGPPVLLLHGYPQTHMAWHRIAPVLAREFTVVAPDLRGYGDSTAAIHLSGPDSMAKRALARDQVAVMSHLGFDRYAVVAHDRGARVGYRLALDHPARVKAFASLTVVPTIEVWQRVDMAFAMGAWHWFLFAQAFDLPERFIGADPDDFLDRTLRKMTRYRDRLGPQAVAAYRAAFRRDAVRHAMMNDYRAAATIDLDHDKADRAAGRKLGCPVLVTWEAGRHQSGETLADIWQGWADEVEGGPIDAGHLQAEEAPGEVLALLMPFLNRNT</sequence>
<dbReference type="EMBL" id="CP039690">
    <property type="protein sequence ID" value="QCI65355.1"/>
    <property type="molecule type" value="Genomic_DNA"/>
</dbReference>
<keyword evidence="4" id="KW-1185">Reference proteome</keyword>
<accession>A0A4D7B1Y0</accession>
<dbReference type="RefSeq" id="WP_136960802.1">
    <property type="nucleotide sequence ID" value="NZ_CP039690.1"/>
</dbReference>
<name>A0A4D7B1Y0_9HYPH</name>
<dbReference type="KEGG" id="pstg:E8M01_14735"/>
<proteinExistence type="predicted"/>
<dbReference type="InterPro" id="IPR029058">
    <property type="entry name" value="AB_hydrolase_fold"/>
</dbReference>
<gene>
    <name evidence="3" type="ORF">E8M01_14735</name>
</gene>
<evidence type="ECO:0000256" key="1">
    <source>
        <dbReference type="ARBA" id="ARBA00022801"/>
    </source>
</evidence>
<reference evidence="3 4" key="1">
    <citation type="submission" date="2019-04" db="EMBL/GenBank/DDBJ databases">
        <title>Phreatobacter aquaticus sp. nov.</title>
        <authorList>
            <person name="Choi A."/>
        </authorList>
    </citation>
    <scope>NUCLEOTIDE SEQUENCE [LARGE SCALE GENOMIC DNA]</scope>
    <source>
        <strain evidence="3 4">KCTC 52518</strain>
    </source>
</reference>
<keyword evidence="1 3" id="KW-0378">Hydrolase</keyword>
<dbReference type="SUPFAM" id="SSF53474">
    <property type="entry name" value="alpha/beta-Hydrolases"/>
    <property type="match status" value="1"/>
</dbReference>
<evidence type="ECO:0000313" key="3">
    <source>
        <dbReference type="EMBL" id="QCI65355.1"/>
    </source>
</evidence>
<protein>
    <submittedName>
        <fullName evidence="3">Alpha/beta hydrolase</fullName>
    </submittedName>
</protein>
<dbReference type="OrthoDB" id="9801400at2"/>
<dbReference type="Proteomes" id="UP000298781">
    <property type="component" value="Chromosome"/>
</dbReference>
<dbReference type="InterPro" id="IPR000639">
    <property type="entry name" value="Epox_hydrolase-like"/>
</dbReference>
<evidence type="ECO:0000313" key="4">
    <source>
        <dbReference type="Proteomes" id="UP000298781"/>
    </source>
</evidence>
<dbReference type="PANTHER" id="PTHR43329">
    <property type="entry name" value="EPOXIDE HYDROLASE"/>
    <property type="match status" value="1"/>
</dbReference>
<dbReference type="Gene3D" id="3.40.50.1820">
    <property type="entry name" value="alpha/beta hydrolase"/>
    <property type="match status" value="1"/>
</dbReference>
<feature type="domain" description="AB hydrolase-1" evidence="2">
    <location>
        <begin position="26"/>
        <end position="166"/>
    </location>
</feature>
<dbReference type="PRINTS" id="PR00412">
    <property type="entry name" value="EPOXHYDRLASE"/>
</dbReference>
<dbReference type="AlphaFoldDB" id="A0A4D7B1Y0"/>
<organism evidence="3 4">
    <name type="scientific">Phreatobacter stygius</name>
    <dbReference type="NCBI Taxonomy" id="1940610"/>
    <lineage>
        <taxon>Bacteria</taxon>
        <taxon>Pseudomonadati</taxon>
        <taxon>Pseudomonadota</taxon>
        <taxon>Alphaproteobacteria</taxon>
        <taxon>Hyphomicrobiales</taxon>
        <taxon>Phreatobacteraceae</taxon>
        <taxon>Phreatobacter</taxon>
    </lineage>
</organism>
<evidence type="ECO:0000259" key="2">
    <source>
        <dbReference type="Pfam" id="PF00561"/>
    </source>
</evidence>
<dbReference type="InterPro" id="IPR000073">
    <property type="entry name" value="AB_hydrolase_1"/>
</dbReference>
<dbReference type="Pfam" id="PF00561">
    <property type="entry name" value="Abhydrolase_1"/>
    <property type="match status" value="1"/>
</dbReference>
<dbReference type="GO" id="GO:0016787">
    <property type="term" value="F:hydrolase activity"/>
    <property type="evidence" value="ECO:0007669"/>
    <property type="project" value="UniProtKB-KW"/>
</dbReference>